<gene>
    <name evidence="6" type="ORF">NIIDMKKI_38650</name>
</gene>
<sequence>MAAGEAIFAEVSLPEHAGLDVGGFGIHPVVLDAALHAVGVAGAQDKTVLPFSWQGVSLHAAGASQVRVRLAPAGADAVSLELADTAGLPVLTVRTVAFRPLPDRALSAVARGDGGLFQVGWSPITLAHNRIAEAPTTVWELAAQVPRQADVVESVRAASHAVLAVLQSWLSGDEDGVLVVLTHGAVGLADEDVTDLAGAAVWGLVRSAQAEHPGRVVLLDSDGSVDVSAVTRSGEPQLVARGGVAYQARLRPADPTLRLPAVPSGWRLVPGGAGTLDDVQVGPCERSELTAGQVRVAVGAVGVNFRDVLVALGMYPGGGELGIEGAGVIVEIGPGVSGVAVGDAVMGLLGVAGPEAVVDQRLVTTVPAGWPLDTAAGVPVVFLTAFYGLSDLAGVRAGQKVLVHAAAGGVGMAAVQLARSWGLEVFATAGRGKWDTLRELGFDDDHIGDSRTLEFEEKFRHTTGGAGVDVVLNSLAGEFVDASLRLLSPGGRFIEMGKTDIRDPETIAGQYRGAGYRAFDLIEAGPDRIAQMLAELMEMFAAGELKPLPTKAFDMMLARRAYRFVSQARHIGKVVLTVSDSAAGLAGARS</sequence>
<dbReference type="InterPro" id="IPR013154">
    <property type="entry name" value="ADH-like_N"/>
</dbReference>
<keyword evidence="2" id="KW-0597">Phosphoprotein</keyword>
<dbReference type="GO" id="GO:0016491">
    <property type="term" value="F:oxidoreductase activity"/>
    <property type="evidence" value="ECO:0007669"/>
    <property type="project" value="InterPro"/>
</dbReference>
<keyword evidence="1" id="KW-0596">Phosphopantetheine</keyword>
<dbReference type="Pfam" id="PF13602">
    <property type="entry name" value="ADH_zinc_N_2"/>
    <property type="match status" value="1"/>
</dbReference>
<dbReference type="SUPFAM" id="SSF51735">
    <property type="entry name" value="NAD(P)-binding Rossmann-fold domains"/>
    <property type="match status" value="2"/>
</dbReference>
<dbReference type="InterPro" id="IPR002364">
    <property type="entry name" value="Quin_OxRdtase/zeta-crystal_CS"/>
</dbReference>
<dbReference type="AlphaFoldDB" id="A0A7G1IGA2"/>
<dbReference type="Proteomes" id="UP000516380">
    <property type="component" value="Chromosome"/>
</dbReference>
<dbReference type="PANTHER" id="PTHR43775">
    <property type="entry name" value="FATTY ACID SYNTHASE"/>
    <property type="match status" value="1"/>
</dbReference>
<dbReference type="Gene3D" id="3.10.129.110">
    <property type="entry name" value="Polyketide synthase dehydratase"/>
    <property type="match status" value="1"/>
</dbReference>
<dbReference type="InterPro" id="IPR049551">
    <property type="entry name" value="PKS_DH_C"/>
</dbReference>
<dbReference type="Gene3D" id="3.90.180.10">
    <property type="entry name" value="Medium-chain alcohol dehydrogenases, catalytic domain"/>
    <property type="match status" value="1"/>
</dbReference>
<dbReference type="PROSITE" id="PS01162">
    <property type="entry name" value="QOR_ZETA_CRYSTAL"/>
    <property type="match status" value="1"/>
</dbReference>
<keyword evidence="7" id="KW-1185">Reference proteome</keyword>
<proteinExistence type="predicted"/>
<keyword evidence="3" id="KW-0808">Transferase</keyword>
<dbReference type="InterPro" id="IPR050091">
    <property type="entry name" value="PKS_NRPS_Biosynth_Enz"/>
</dbReference>
<evidence type="ECO:0000313" key="7">
    <source>
        <dbReference type="Proteomes" id="UP000516380"/>
    </source>
</evidence>
<dbReference type="PANTHER" id="PTHR43775:SF51">
    <property type="entry name" value="INACTIVE PHENOLPHTHIOCEROL SYNTHESIS POLYKETIDE SYNTHASE TYPE I PKS1-RELATED"/>
    <property type="match status" value="1"/>
</dbReference>
<dbReference type="InterPro" id="IPR020843">
    <property type="entry name" value="ER"/>
</dbReference>
<dbReference type="Pfam" id="PF08240">
    <property type="entry name" value="ADH_N"/>
    <property type="match status" value="1"/>
</dbReference>
<feature type="region of interest" description="N-terminal hotdog fold" evidence="4">
    <location>
        <position position="1"/>
    </location>
</feature>
<feature type="region of interest" description="C-terminal hotdog fold" evidence="4">
    <location>
        <begin position="1"/>
        <end position="107"/>
    </location>
</feature>
<reference evidence="6 7" key="1">
    <citation type="submission" date="2020-07" db="EMBL/GenBank/DDBJ databases">
        <title>Mycobacterium kansasii (former subtype) with zoonotic potential isolated from diseased indoor pet cat, Japan.</title>
        <authorList>
            <person name="Fukano H."/>
            <person name="Terazono T."/>
            <person name="Hoshino Y."/>
        </authorList>
    </citation>
    <scope>NUCLEOTIDE SEQUENCE [LARGE SCALE GENOMIC DNA]</scope>
    <source>
        <strain evidence="6 7">Kuro-I</strain>
    </source>
</reference>
<protein>
    <recommendedName>
        <fullName evidence="5">PKS/mFAS DH domain-containing protein</fullName>
    </recommendedName>
</protein>
<dbReference type="Pfam" id="PF14765">
    <property type="entry name" value="PS-DH"/>
    <property type="match status" value="1"/>
</dbReference>
<accession>A0A7G1IGA2</accession>
<evidence type="ECO:0000256" key="3">
    <source>
        <dbReference type="ARBA" id="ARBA00022679"/>
    </source>
</evidence>
<dbReference type="InterPro" id="IPR055123">
    <property type="entry name" value="SpnB-like_Rossmann"/>
</dbReference>
<dbReference type="Pfam" id="PF22953">
    <property type="entry name" value="SpnB_Rossmann"/>
    <property type="match status" value="1"/>
</dbReference>
<dbReference type="InterPro" id="IPR049900">
    <property type="entry name" value="PKS_mFAS_DH"/>
</dbReference>
<comment type="caution">
    <text evidence="4">Lacks conserved residue(s) required for the propagation of feature annotation.</text>
</comment>
<name>A0A7G1IGA2_MYCKA</name>
<dbReference type="FunFam" id="3.40.50.720:FF:000209">
    <property type="entry name" value="Polyketide synthase Pks12"/>
    <property type="match status" value="1"/>
</dbReference>
<dbReference type="SUPFAM" id="SSF50129">
    <property type="entry name" value="GroES-like"/>
    <property type="match status" value="1"/>
</dbReference>
<feature type="domain" description="PKS/mFAS DH" evidence="5">
    <location>
        <begin position="1"/>
        <end position="107"/>
    </location>
</feature>
<dbReference type="SMART" id="SM00829">
    <property type="entry name" value="PKS_ER"/>
    <property type="match status" value="1"/>
</dbReference>
<dbReference type="PROSITE" id="PS52019">
    <property type="entry name" value="PKS_MFAS_DH"/>
    <property type="match status" value="1"/>
</dbReference>
<dbReference type="CDD" id="cd05195">
    <property type="entry name" value="enoyl_red"/>
    <property type="match status" value="1"/>
</dbReference>
<evidence type="ECO:0000256" key="2">
    <source>
        <dbReference type="ARBA" id="ARBA00022553"/>
    </source>
</evidence>
<dbReference type="InterPro" id="IPR042104">
    <property type="entry name" value="PKS_dehydratase_sf"/>
</dbReference>
<evidence type="ECO:0000256" key="1">
    <source>
        <dbReference type="ARBA" id="ARBA00022450"/>
    </source>
</evidence>
<dbReference type="FunFam" id="3.90.180.10:FF:000032">
    <property type="entry name" value="Probable polyketide synthase pks1"/>
    <property type="match status" value="1"/>
</dbReference>
<dbReference type="GO" id="GO:0006633">
    <property type="term" value="P:fatty acid biosynthetic process"/>
    <property type="evidence" value="ECO:0007669"/>
    <property type="project" value="TreeGrafter"/>
</dbReference>
<dbReference type="InterPro" id="IPR036291">
    <property type="entry name" value="NAD(P)-bd_dom_sf"/>
</dbReference>
<dbReference type="Gene3D" id="3.40.50.720">
    <property type="entry name" value="NAD(P)-binding Rossmann-like Domain"/>
    <property type="match status" value="2"/>
</dbReference>
<dbReference type="EMBL" id="AP023343">
    <property type="protein sequence ID" value="BCI88659.1"/>
    <property type="molecule type" value="Genomic_DNA"/>
</dbReference>
<dbReference type="GO" id="GO:0004312">
    <property type="term" value="F:fatty acid synthase activity"/>
    <property type="evidence" value="ECO:0007669"/>
    <property type="project" value="TreeGrafter"/>
</dbReference>
<evidence type="ECO:0000259" key="5">
    <source>
        <dbReference type="PROSITE" id="PS52019"/>
    </source>
</evidence>
<dbReference type="GO" id="GO:0008270">
    <property type="term" value="F:zinc ion binding"/>
    <property type="evidence" value="ECO:0007669"/>
    <property type="project" value="InterPro"/>
</dbReference>
<dbReference type="InterPro" id="IPR011032">
    <property type="entry name" value="GroES-like_sf"/>
</dbReference>
<evidence type="ECO:0000313" key="6">
    <source>
        <dbReference type="EMBL" id="BCI88659.1"/>
    </source>
</evidence>
<evidence type="ECO:0000256" key="4">
    <source>
        <dbReference type="PROSITE-ProRule" id="PRU01363"/>
    </source>
</evidence>
<organism evidence="6 7">
    <name type="scientific">Mycobacterium kansasii</name>
    <dbReference type="NCBI Taxonomy" id="1768"/>
    <lineage>
        <taxon>Bacteria</taxon>
        <taxon>Bacillati</taxon>
        <taxon>Actinomycetota</taxon>
        <taxon>Actinomycetes</taxon>
        <taxon>Mycobacteriales</taxon>
        <taxon>Mycobacteriaceae</taxon>
        <taxon>Mycobacterium</taxon>
    </lineage>
</organism>